<feature type="transmembrane region" description="Helical" evidence="6">
    <location>
        <begin position="157"/>
        <end position="178"/>
    </location>
</feature>
<name>A0A8H7GR26_9ASCO</name>
<dbReference type="AlphaFoldDB" id="A0A8H7GR26"/>
<dbReference type="PRINTS" id="PR01036">
    <property type="entry name" value="TCRTETB"/>
</dbReference>
<dbReference type="Pfam" id="PF07690">
    <property type="entry name" value="MFS_1"/>
    <property type="match status" value="1"/>
</dbReference>
<evidence type="ECO:0000256" key="1">
    <source>
        <dbReference type="ARBA" id="ARBA00004141"/>
    </source>
</evidence>
<feature type="transmembrane region" description="Helical" evidence="6">
    <location>
        <begin position="102"/>
        <end position="121"/>
    </location>
</feature>
<keyword evidence="5 6" id="KW-0472">Membrane</keyword>
<evidence type="ECO:0000259" key="7">
    <source>
        <dbReference type="PROSITE" id="PS50850"/>
    </source>
</evidence>
<proteinExistence type="inferred from homology"/>
<feature type="transmembrane region" description="Helical" evidence="6">
    <location>
        <begin position="301"/>
        <end position="324"/>
    </location>
</feature>
<feature type="transmembrane region" description="Helical" evidence="6">
    <location>
        <begin position="190"/>
        <end position="208"/>
    </location>
</feature>
<protein>
    <recommendedName>
        <fullName evidence="7">Major facilitator superfamily (MFS) profile domain-containing protein</fullName>
    </recommendedName>
</protein>
<dbReference type="PROSITE" id="PS50850">
    <property type="entry name" value="MFS"/>
    <property type="match status" value="1"/>
</dbReference>
<feature type="domain" description="Major facilitator superfamily (MFS) profile" evidence="7">
    <location>
        <begin position="67"/>
        <end position="496"/>
    </location>
</feature>
<dbReference type="GO" id="GO:0022857">
    <property type="term" value="F:transmembrane transporter activity"/>
    <property type="evidence" value="ECO:0007669"/>
    <property type="project" value="InterPro"/>
</dbReference>
<dbReference type="PANTHER" id="PTHR23501:SF198">
    <property type="entry name" value="AZOLE RESISTANCE PROTEIN 1-RELATED"/>
    <property type="match status" value="1"/>
</dbReference>
<dbReference type="InterPro" id="IPR011701">
    <property type="entry name" value="MFS"/>
</dbReference>
<comment type="subcellular location">
    <subcellularLocation>
        <location evidence="1">Membrane</location>
        <topology evidence="1">Multi-pass membrane protein</topology>
    </subcellularLocation>
</comment>
<feature type="transmembrane region" description="Helical" evidence="6">
    <location>
        <begin position="261"/>
        <end position="281"/>
    </location>
</feature>
<dbReference type="Proteomes" id="UP000649328">
    <property type="component" value="Unassembled WGS sequence"/>
</dbReference>
<dbReference type="Gene3D" id="1.20.1250.20">
    <property type="entry name" value="MFS general substrate transporter like domains"/>
    <property type="match status" value="1"/>
</dbReference>
<evidence type="ECO:0000256" key="5">
    <source>
        <dbReference type="ARBA" id="ARBA00023136"/>
    </source>
</evidence>
<sequence>MTSPGLVLIEKRTTRHEGSDLITSVSGTPGKSDLEERNEAKTFVQSHAGDGTNASDQYVHGMRLVAVLFSIVIALFIVALDQTIMSTILTTISAEFDSFSKVGWITSTYMLPMVCLAPLYGKISIAFGRKYTACVGIVVFEIGLLICALANSMDMLIGGRVIQGLGGSAVQAMVVVIISEAVPINKRPQAMTLIGTTFSIASVCGPFVGGAFTTHVTWRWCFYINLPLGAIALTLLLLVFHPPRPQGDLKTKLSKIDYLGTFLIASGLVLVLPCMFVYYNFFVSTSPLILKEFVTSAQVMASAFAAFLNFAYFMSLETYLAIYFQVIYNASAWQSGVYLLPLVVTVSVASVVNGFFIKFTSYTKISMMISGVLSPIGVGILLLIGTHTRTGTRVGLLIPAGIAVGLSFQTTLLSAQLKAPGHVPGSMILVITFVNFMRTLGGVIGVIMSQLMLMERGIHYITEAIRTHPQYTALASVSAKTLLSSPKAIWLLPSEARDLVLDSFMKALNDVFYLNLAFACLMFVSACFTTNRRIPKANQIAHAKENGEECSVVEYVELGSD</sequence>
<feature type="transmembrane region" description="Helical" evidence="6">
    <location>
        <begin position="427"/>
        <end position="451"/>
    </location>
</feature>
<comment type="caution">
    <text evidence="8">The sequence shown here is derived from an EMBL/GenBank/DDBJ whole genome shotgun (WGS) entry which is preliminary data.</text>
</comment>
<evidence type="ECO:0000256" key="3">
    <source>
        <dbReference type="ARBA" id="ARBA00022692"/>
    </source>
</evidence>
<dbReference type="InterPro" id="IPR036259">
    <property type="entry name" value="MFS_trans_sf"/>
</dbReference>
<evidence type="ECO:0000313" key="9">
    <source>
        <dbReference type="Proteomes" id="UP000649328"/>
    </source>
</evidence>
<dbReference type="EMBL" id="JACBPP010000007">
    <property type="protein sequence ID" value="KAF8000188.1"/>
    <property type="molecule type" value="Genomic_DNA"/>
</dbReference>
<feature type="transmembrane region" description="Helical" evidence="6">
    <location>
        <begin position="64"/>
        <end position="90"/>
    </location>
</feature>
<keyword evidence="3 6" id="KW-0812">Transmembrane</keyword>
<dbReference type="SUPFAM" id="SSF103473">
    <property type="entry name" value="MFS general substrate transporter"/>
    <property type="match status" value="1"/>
</dbReference>
<dbReference type="InterPro" id="IPR020846">
    <property type="entry name" value="MFS_dom"/>
</dbReference>
<dbReference type="PANTHER" id="PTHR23501">
    <property type="entry name" value="MAJOR FACILITATOR SUPERFAMILY"/>
    <property type="match status" value="1"/>
</dbReference>
<feature type="transmembrane region" description="Helical" evidence="6">
    <location>
        <begin position="365"/>
        <end position="384"/>
    </location>
</feature>
<evidence type="ECO:0000256" key="2">
    <source>
        <dbReference type="ARBA" id="ARBA00008335"/>
    </source>
</evidence>
<keyword evidence="9" id="KW-1185">Reference proteome</keyword>
<evidence type="ECO:0000256" key="4">
    <source>
        <dbReference type="ARBA" id="ARBA00022989"/>
    </source>
</evidence>
<accession>A0A8H7GR26</accession>
<feature type="transmembrane region" description="Helical" evidence="6">
    <location>
        <begin position="336"/>
        <end position="359"/>
    </location>
</feature>
<feature type="transmembrane region" description="Helical" evidence="6">
    <location>
        <begin position="220"/>
        <end position="240"/>
    </location>
</feature>
<dbReference type="OrthoDB" id="10021397at2759"/>
<feature type="transmembrane region" description="Helical" evidence="6">
    <location>
        <begin position="396"/>
        <end position="415"/>
    </location>
</feature>
<evidence type="ECO:0000313" key="8">
    <source>
        <dbReference type="EMBL" id="KAF8000188.1"/>
    </source>
</evidence>
<reference evidence="8" key="1">
    <citation type="submission" date="2020-10" db="EMBL/GenBank/DDBJ databases">
        <title>The Whole-Genome Sequence of Metschnikowia persimmonesis, a Novel Endophytic Yeast Species Isolated from Medicinal Plant Diospyros kaki Thumb.</title>
        <authorList>
            <person name="Rahmat E."/>
            <person name="Kang Y."/>
        </authorList>
    </citation>
    <scope>NUCLEOTIDE SEQUENCE</scope>
    <source>
        <strain evidence="8">KIOM G15050</strain>
    </source>
</reference>
<evidence type="ECO:0000256" key="6">
    <source>
        <dbReference type="SAM" id="Phobius"/>
    </source>
</evidence>
<feature type="transmembrane region" description="Helical" evidence="6">
    <location>
        <begin position="133"/>
        <end position="151"/>
    </location>
</feature>
<dbReference type="CDD" id="cd17502">
    <property type="entry name" value="MFS_Azr1_MDR_like"/>
    <property type="match status" value="1"/>
</dbReference>
<feature type="transmembrane region" description="Helical" evidence="6">
    <location>
        <begin position="512"/>
        <end position="530"/>
    </location>
</feature>
<dbReference type="GO" id="GO:0005886">
    <property type="term" value="C:plasma membrane"/>
    <property type="evidence" value="ECO:0007669"/>
    <property type="project" value="TreeGrafter"/>
</dbReference>
<comment type="similarity">
    <text evidence="2">Belongs to the major facilitator superfamily.</text>
</comment>
<gene>
    <name evidence="8" type="ORF">HF325_005117</name>
</gene>
<organism evidence="8 9">
    <name type="scientific">Metschnikowia pulcherrima</name>
    <dbReference type="NCBI Taxonomy" id="27326"/>
    <lineage>
        <taxon>Eukaryota</taxon>
        <taxon>Fungi</taxon>
        <taxon>Dikarya</taxon>
        <taxon>Ascomycota</taxon>
        <taxon>Saccharomycotina</taxon>
        <taxon>Pichiomycetes</taxon>
        <taxon>Metschnikowiaceae</taxon>
        <taxon>Metschnikowia</taxon>
    </lineage>
</organism>
<keyword evidence="4 6" id="KW-1133">Transmembrane helix</keyword>